<dbReference type="InterPro" id="IPR007024">
    <property type="entry name" value="BLUF_domain"/>
</dbReference>
<name>A0A927IJM1_9BACT</name>
<dbReference type="GO" id="GO:0009882">
    <property type="term" value="F:blue light photoreceptor activity"/>
    <property type="evidence" value="ECO:0007669"/>
    <property type="project" value="InterPro"/>
</dbReference>
<sequence length="153" mass="17494">MGNLLEIVNQQNLSCLVYTSRATRPFDEAELRALLQKSRFNNSRDGISGMLTYVKGMFFQMLEGPEDKVEATYKRIMRDPRHGELRLVKTSRIKSRHFPQWTMGFPTPNAKMLSRFTGYCDLSNGSSSDLARLKSHDSGIFKIMCEFGKSLKS</sequence>
<comment type="caution">
    <text evidence="2">The sequence shown here is derived from an EMBL/GenBank/DDBJ whole genome shotgun (WGS) entry which is preliminary data.</text>
</comment>
<evidence type="ECO:0000313" key="2">
    <source>
        <dbReference type="EMBL" id="MBD5781948.1"/>
    </source>
</evidence>
<dbReference type="EMBL" id="JACYFG010000051">
    <property type="protein sequence ID" value="MBD5781948.1"/>
    <property type="molecule type" value="Genomic_DNA"/>
</dbReference>
<dbReference type="InterPro" id="IPR036046">
    <property type="entry name" value="Acylphosphatase-like_dom_sf"/>
</dbReference>
<dbReference type="GO" id="GO:0071949">
    <property type="term" value="F:FAD binding"/>
    <property type="evidence" value="ECO:0007669"/>
    <property type="project" value="InterPro"/>
</dbReference>
<organism evidence="2 3">
    <name type="scientific">Pelagicoccus enzymogenes</name>
    <dbReference type="NCBI Taxonomy" id="2773457"/>
    <lineage>
        <taxon>Bacteria</taxon>
        <taxon>Pseudomonadati</taxon>
        <taxon>Verrucomicrobiota</taxon>
        <taxon>Opitutia</taxon>
        <taxon>Puniceicoccales</taxon>
        <taxon>Pelagicoccaceae</taxon>
        <taxon>Pelagicoccus</taxon>
    </lineage>
</organism>
<evidence type="ECO:0000313" key="3">
    <source>
        <dbReference type="Proteomes" id="UP000622317"/>
    </source>
</evidence>
<dbReference type="RefSeq" id="WP_191619022.1">
    <property type="nucleotide sequence ID" value="NZ_JACYFG010000051.1"/>
</dbReference>
<evidence type="ECO:0000259" key="1">
    <source>
        <dbReference type="PROSITE" id="PS50925"/>
    </source>
</evidence>
<reference evidence="2" key="1">
    <citation type="submission" date="2020-09" db="EMBL/GenBank/DDBJ databases">
        <title>Pelagicoccus enzymogenes sp. nov. with an EPS production, isolated from marine sediment.</title>
        <authorList>
            <person name="Feng X."/>
        </authorList>
    </citation>
    <scope>NUCLEOTIDE SEQUENCE</scope>
    <source>
        <strain evidence="2">NFK12</strain>
    </source>
</reference>
<dbReference type="AlphaFoldDB" id="A0A927IJM1"/>
<keyword evidence="3" id="KW-1185">Reference proteome</keyword>
<gene>
    <name evidence="2" type="ORF">IEN85_20785</name>
</gene>
<accession>A0A927IJM1</accession>
<feature type="domain" description="BLUF" evidence="1">
    <location>
        <begin position="13"/>
        <end position="104"/>
    </location>
</feature>
<proteinExistence type="predicted"/>
<dbReference type="SMART" id="SM01034">
    <property type="entry name" value="BLUF"/>
    <property type="match status" value="1"/>
</dbReference>
<dbReference type="Pfam" id="PF04940">
    <property type="entry name" value="BLUF"/>
    <property type="match status" value="1"/>
</dbReference>
<dbReference type="PROSITE" id="PS50925">
    <property type="entry name" value="BLUF"/>
    <property type="match status" value="1"/>
</dbReference>
<dbReference type="Gene3D" id="3.30.70.100">
    <property type="match status" value="1"/>
</dbReference>
<protein>
    <submittedName>
        <fullName evidence="2">BLUF domain-containing protein</fullName>
    </submittedName>
</protein>
<dbReference type="SUPFAM" id="SSF54975">
    <property type="entry name" value="Acylphosphatase/BLUF domain-like"/>
    <property type="match status" value="1"/>
</dbReference>
<dbReference type="Proteomes" id="UP000622317">
    <property type="component" value="Unassembled WGS sequence"/>
</dbReference>